<feature type="compositionally biased region" description="Low complexity" evidence="1">
    <location>
        <begin position="468"/>
        <end position="489"/>
    </location>
</feature>
<feature type="region of interest" description="Disordered" evidence="1">
    <location>
        <begin position="420"/>
        <end position="489"/>
    </location>
</feature>
<feature type="region of interest" description="Disordered" evidence="1">
    <location>
        <begin position="139"/>
        <end position="230"/>
    </location>
</feature>
<feature type="compositionally biased region" description="Basic and acidic residues" evidence="1">
    <location>
        <begin position="200"/>
        <end position="211"/>
    </location>
</feature>
<dbReference type="AlphaFoldDB" id="A0A0D2L317"/>
<evidence type="ECO:0000256" key="1">
    <source>
        <dbReference type="SAM" id="MobiDB-lite"/>
    </source>
</evidence>
<dbReference type="OrthoDB" id="4154856at2759"/>
<feature type="compositionally biased region" description="Basic and acidic residues" evidence="1">
    <location>
        <begin position="139"/>
        <end position="162"/>
    </location>
</feature>
<sequence>MNARVAPVMDDDDEDQGHVSEHSADEGSDSDPDESNAGPGGGRSTTTRARRTGAKDMDAGEDDEKARLLEQLQDELRSLTLEAETILSRQPRATQMALVRETKGLFDEYKHFGSMARLKVGVERFLGLGDERGKVRIEKEENEKQVGKDKVKNKTKEKEKEGAQQSPSKSTSAAAAAEAKRPAPAHYGEAFMLNDTEDDDKPKFDAERDFPTTRCVAVEDSEEWEEDNTDDLEGLEGLESFSDADDEDLDEPLHTHRPHPLRTNDPESLPYVTTLPWDPIATKISWADDKTWPPGLLGNLNKMLSVEDVAARERLFHHVSKYGPSPVFRVGIAEQLRHEYAHVFESAQSHYLGLTPETRSFLRGVYARHKHINVAERRLLALACRVAEDSVQMFWEDAADKMRGYEAMRIFMAARELERDHHAAAGKTTTTTTTTDPKPDPKMDPGSDARRAQILKAHQERFNREFRSGANANANAHASSDPNAGDAPL</sequence>
<dbReference type="EMBL" id="KN848062">
    <property type="protein sequence ID" value="KIY03409.1"/>
    <property type="molecule type" value="Genomic_DNA"/>
</dbReference>
<name>A0A0D2L317_9EURO</name>
<organism evidence="2 3">
    <name type="scientific">Fonsecaea multimorphosa CBS 102226</name>
    <dbReference type="NCBI Taxonomy" id="1442371"/>
    <lineage>
        <taxon>Eukaryota</taxon>
        <taxon>Fungi</taxon>
        <taxon>Dikarya</taxon>
        <taxon>Ascomycota</taxon>
        <taxon>Pezizomycotina</taxon>
        <taxon>Eurotiomycetes</taxon>
        <taxon>Chaetothyriomycetidae</taxon>
        <taxon>Chaetothyriales</taxon>
        <taxon>Herpotrichiellaceae</taxon>
        <taxon>Fonsecaea</taxon>
    </lineage>
</organism>
<feature type="compositionally biased region" description="Acidic residues" evidence="1">
    <location>
        <begin position="219"/>
        <end position="230"/>
    </location>
</feature>
<dbReference type="Proteomes" id="UP000053411">
    <property type="component" value="Unassembled WGS sequence"/>
</dbReference>
<feature type="region of interest" description="Disordered" evidence="1">
    <location>
        <begin position="1"/>
        <end position="66"/>
    </location>
</feature>
<keyword evidence="3" id="KW-1185">Reference proteome</keyword>
<proteinExistence type="predicted"/>
<dbReference type="RefSeq" id="XP_016637531.1">
    <property type="nucleotide sequence ID" value="XM_016770621.1"/>
</dbReference>
<feature type="compositionally biased region" description="Low complexity" evidence="1">
    <location>
        <begin position="163"/>
        <end position="185"/>
    </location>
</feature>
<feature type="compositionally biased region" description="Basic and acidic residues" evidence="1">
    <location>
        <begin position="16"/>
        <end position="25"/>
    </location>
</feature>
<feature type="region of interest" description="Disordered" evidence="1">
    <location>
        <begin position="242"/>
        <end position="267"/>
    </location>
</feature>
<gene>
    <name evidence="2" type="ORF">Z520_00100</name>
</gene>
<evidence type="ECO:0000313" key="3">
    <source>
        <dbReference type="Proteomes" id="UP000053411"/>
    </source>
</evidence>
<dbReference type="GeneID" id="27705846"/>
<protein>
    <submittedName>
        <fullName evidence="2">Uncharacterized protein</fullName>
    </submittedName>
</protein>
<feature type="compositionally biased region" description="Basic and acidic residues" evidence="1">
    <location>
        <begin position="437"/>
        <end position="467"/>
    </location>
</feature>
<reference evidence="2 3" key="1">
    <citation type="submission" date="2015-01" db="EMBL/GenBank/DDBJ databases">
        <title>The Genome Sequence of Fonsecaea multimorphosa CBS 102226.</title>
        <authorList>
            <consortium name="The Broad Institute Genomics Platform"/>
            <person name="Cuomo C."/>
            <person name="de Hoog S."/>
            <person name="Gorbushina A."/>
            <person name="Stielow B."/>
            <person name="Teixiera M."/>
            <person name="Abouelleil A."/>
            <person name="Chapman S.B."/>
            <person name="Priest M."/>
            <person name="Young S.K."/>
            <person name="Wortman J."/>
            <person name="Nusbaum C."/>
            <person name="Birren B."/>
        </authorList>
    </citation>
    <scope>NUCLEOTIDE SEQUENCE [LARGE SCALE GENOMIC DNA]</scope>
    <source>
        <strain evidence="2 3">CBS 102226</strain>
    </source>
</reference>
<dbReference type="VEuPathDB" id="FungiDB:Z520_00100"/>
<accession>A0A0D2L317</accession>
<evidence type="ECO:0000313" key="2">
    <source>
        <dbReference type="EMBL" id="KIY03409.1"/>
    </source>
</evidence>
<feature type="compositionally biased region" description="Low complexity" evidence="1">
    <location>
        <begin position="427"/>
        <end position="436"/>
    </location>
</feature>
<feature type="compositionally biased region" description="Basic and acidic residues" evidence="1">
    <location>
        <begin position="53"/>
        <end position="66"/>
    </location>
</feature>